<protein>
    <recommendedName>
        <fullName evidence="9">Probable magnesium transporter</fullName>
    </recommendedName>
</protein>
<dbReference type="Pfam" id="PF05653">
    <property type="entry name" value="Mg_trans_NIPA"/>
    <property type="match status" value="1"/>
</dbReference>
<evidence type="ECO:0000256" key="5">
    <source>
        <dbReference type="ARBA" id="ARBA00022753"/>
    </source>
</evidence>
<feature type="transmembrane region" description="Helical" evidence="9">
    <location>
        <begin position="239"/>
        <end position="263"/>
    </location>
</feature>
<dbReference type="Proteomes" id="UP001327560">
    <property type="component" value="Chromosome 8"/>
</dbReference>
<keyword evidence="5 9" id="KW-0967">Endosome</keyword>
<keyword evidence="6 9" id="KW-1133">Transmembrane helix</keyword>
<dbReference type="PANTHER" id="PTHR12570">
    <property type="match status" value="1"/>
</dbReference>
<keyword evidence="9" id="KW-0406">Ion transport</keyword>
<dbReference type="SUPFAM" id="SSF103481">
    <property type="entry name" value="Multidrug resistance efflux transporter EmrE"/>
    <property type="match status" value="1"/>
</dbReference>
<gene>
    <name evidence="11" type="ORF">Cni_G24917</name>
</gene>
<comment type="caution">
    <text evidence="9">Lacks conserved residue(s) required for the propagation of feature annotation.</text>
</comment>
<keyword evidence="9" id="KW-1003">Cell membrane</keyword>
<dbReference type="GO" id="GO:0005769">
    <property type="term" value="C:early endosome"/>
    <property type="evidence" value="ECO:0007669"/>
    <property type="project" value="UniProtKB-SubCell"/>
</dbReference>
<dbReference type="GO" id="GO:0015095">
    <property type="term" value="F:magnesium ion transmembrane transporter activity"/>
    <property type="evidence" value="ECO:0007669"/>
    <property type="project" value="UniProtKB-UniRule"/>
</dbReference>
<evidence type="ECO:0000256" key="2">
    <source>
        <dbReference type="ARBA" id="ARBA00007001"/>
    </source>
</evidence>
<dbReference type="GO" id="GO:0005886">
    <property type="term" value="C:plasma membrane"/>
    <property type="evidence" value="ECO:0007669"/>
    <property type="project" value="UniProtKB-SubCell"/>
</dbReference>
<evidence type="ECO:0000256" key="4">
    <source>
        <dbReference type="ARBA" id="ARBA00022692"/>
    </source>
</evidence>
<dbReference type="EMBL" id="CP136897">
    <property type="protein sequence ID" value="WOL16135.1"/>
    <property type="molecule type" value="Genomic_DNA"/>
</dbReference>
<comment type="subunit">
    <text evidence="3 9">Homodimer.</text>
</comment>
<feature type="transmembrane region" description="Helical" evidence="9">
    <location>
        <begin position="275"/>
        <end position="292"/>
    </location>
</feature>
<evidence type="ECO:0000313" key="12">
    <source>
        <dbReference type="Proteomes" id="UP001327560"/>
    </source>
</evidence>
<feature type="region of interest" description="Disordered" evidence="10">
    <location>
        <begin position="302"/>
        <end position="328"/>
    </location>
</feature>
<comment type="similarity">
    <text evidence="2 9">Belongs to the NIPA (TC 2.A.7) family.</text>
</comment>
<evidence type="ECO:0000256" key="1">
    <source>
        <dbReference type="ARBA" id="ARBA00004141"/>
    </source>
</evidence>
<evidence type="ECO:0000256" key="3">
    <source>
        <dbReference type="ARBA" id="ARBA00011738"/>
    </source>
</evidence>
<keyword evidence="9" id="KW-0460">Magnesium</keyword>
<comment type="subcellular location">
    <subcellularLocation>
        <location evidence="9">Cell membrane</location>
        <topology evidence="9">Multi-pass membrane protein</topology>
    </subcellularLocation>
    <subcellularLocation>
        <location evidence="9">Early endosome</location>
    </subcellularLocation>
    <subcellularLocation>
        <location evidence="1">Membrane</location>
        <topology evidence="1">Multi-pass membrane protein</topology>
    </subcellularLocation>
</comment>
<feature type="transmembrane region" description="Helical" evidence="9">
    <location>
        <begin position="209"/>
        <end position="227"/>
    </location>
</feature>
<sequence>MGVSVDNVRGLVLAVSSSIFIGSSFIVKKKGLKKAGRSGVSAGSGGFSYLYEPLWWAGMLTMILGEIANFAAYAFAPAILVTPLGALSIIVSSVLAHFILKERLHIFGILGCILCVVGSVSIVLHAPLEKDIDSVKEVWYLATEPGFIVYCCVVVSLVCLLIFHFVPRYGQTHMVVYVAICSLMGSLTVMSVKAVGIALKLTFSGINQFIYAQTWFFTFVVIICCLLQMNYLNKALDTFNTAVISPVYYVMFTTFTIFASVIMFKDWDTQNASQIVTEICGFVTILSGTFLLHSTMDMGKVAPDESTSSNNVDIETETSKSSSHSLMN</sequence>
<comment type="function">
    <text evidence="8 9">Acts as a Mg(2+) transporter. Can also transport other divalent cations such as Fe(2+), Sr(2+), Ba(2+), Mn(2+) and Co(2+) but to a much less extent than Mg(2+).</text>
</comment>
<feature type="transmembrane region" description="Helical" evidence="9">
    <location>
        <begin position="6"/>
        <end position="27"/>
    </location>
</feature>
<dbReference type="AlphaFoldDB" id="A0AAQ3KWV9"/>
<feature type="transmembrane region" description="Helical" evidence="9">
    <location>
        <begin position="147"/>
        <end position="167"/>
    </location>
</feature>
<keyword evidence="7 9" id="KW-0472">Membrane</keyword>
<keyword evidence="9" id="KW-0813">Transport</keyword>
<feature type="compositionally biased region" description="Polar residues" evidence="10">
    <location>
        <begin position="305"/>
        <end position="328"/>
    </location>
</feature>
<evidence type="ECO:0000256" key="6">
    <source>
        <dbReference type="ARBA" id="ARBA00022989"/>
    </source>
</evidence>
<dbReference type="InterPro" id="IPR037185">
    <property type="entry name" value="EmrE-like"/>
</dbReference>
<accession>A0AAQ3KWV9</accession>
<dbReference type="InterPro" id="IPR008521">
    <property type="entry name" value="Mg_trans_NIPA"/>
</dbReference>
<dbReference type="PANTHER" id="PTHR12570:SF20">
    <property type="entry name" value="MAGNESIUM TRANSPORTER NIPA1-RELATED"/>
    <property type="match status" value="1"/>
</dbReference>
<evidence type="ECO:0000313" key="11">
    <source>
        <dbReference type="EMBL" id="WOL16135.1"/>
    </source>
</evidence>
<evidence type="ECO:0000256" key="7">
    <source>
        <dbReference type="ARBA" id="ARBA00023136"/>
    </source>
</evidence>
<evidence type="ECO:0000256" key="8">
    <source>
        <dbReference type="ARBA" id="ARBA00025284"/>
    </source>
</evidence>
<evidence type="ECO:0000256" key="9">
    <source>
        <dbReference type="RuleBase" id="RU363078"/>
    </source>
</evidence>
<feature type="transmembrane region" description="Helical" evidence="9">
    <location>
        <begin position="174"/>
        <end position="197"/>
    </location>
</feature>
<keyword evidence="4 9" id="KW-0812">Transmembrane</keyword>
<name>A0AAQ3KWV9_9LILI</name>
<organism evidence="11 12">
    <name type="scientific">Canna indica</name>
    <name type="common">Indian-shot</name>
    <dbReference type="NCBI Taxonomy" id="4628"/>
    <lineage>
        <taxon>Eukaryota</taxon>
        <taxon>Viridiplantae</taxon>
        <taxon>Streptophyta</taxon>
        <taxon>Embryophyta</taxon>
        <taxon>Tracheophyta</taxon>
        <taxon>Spermatophyta</taxon>
        <taxon>Magnoliopsida</taxon>
        <taxon>Liliopsida</taxon>
        <taxon>Zingiberales</taxon>
        <taxon>Cannaceae</taxon>
        <taxon>Canna</taxon>
    </lineage>
</organism>
<feature type="transmembrane region" description="Helical" evidence="9">
    <location>
        <begin position="107"/>
        <end position="127"/>
    </location>
</feature>
<reference evidence="11 12" key="1">
    <citation type="submission" date="2023-10" db="EMBL/GenBank/DDBJ databases">
        <title>Chromosome-scale genome assembly provides insights into flower coloration mechanisms of Canna indica.</title>
        <authorList>
            <person name="Li C."/>
        </authorList>
    </citation>
    <scope>NUCLEOTIDE SEQUENCE [LARGE SCALE GENOMIC DNA]</scope>
    <source>
        <tissue evidence="11">Flower</tissue>
    </source>
</reference>
<keyword evidence="12" id="KW-1185">Reference proteome</keyword>
<proteinExistence type="inferred from homology"/>
<evidence type="ECO:0000256" key="10">
    <source>
        <dbReference type="SAM" id="MobiDB-lite"/>
    </source>
</evidence>